<dbReference type="OrthoDB" id="753168at2"/>
<dbReference type="InterPro" id="IPR013783">
    <property type="entry name" value="Ig-like_fold"/>
</dbReference>
<organism evidence="2 3">
    <name type="scientific">Hymenobacter nivis</name>
    <dbReference type="NCBI Taxonomy" id="1850093"/>
    <lineage>
        <taxon>Bacteria</taxon>
        <taxon>Pseudomonadati</taxon>
        <taxon>Bacteroidota</taxon>
        <taxon>Cytophagia</taxon>
        <taxon>Cytophagales</taxon>
        <taxon>Hymenobacteraceae</taxon>
        <taxon>Hymenobacter</taxon>
    </lineage>
</organism>
<dbReference type="SUPFAM" id="SSF49299">
    <property type="entry name" value="PKD domain"/>
    <property type="match status" value="1"/>
</dbReference>
<dbReference type="SMART" id="SM00089">
    <property type="entry name" value="PKD"/>
    <property type="match status" value="1"/>
</dbReference>
<dbReference type="AlphaFoldDB" id="A0A502GYM3"/>
<dbReference type="PROSITE" id="PS50093">
    <property type="entry name" value="PKD"/>
    <property type="match status" value="1"/>
</dbReference>
<proteinExistence type="predicted"/>
<dbReference type="Proteomes" id="UP000317646">
    <property type="component" value="Unassembled WGS sequence"/>
</dbReference>
<accession>A0A502GYM3</accession>
<evidence type="ECO:0000313" key="2">
    <source>
        <dbReference type="EMBL" id="TPG66428.1"/>
    </source>
</evidence>
<evidence type="ECO:0000259" key="1">
    <source>
        <dbReference type="PROSITE" id="PS50093"/>
    </source>
</evidence>
<dbReference type="CDD" id="cd00146">
    <property type="entry name" value="PKD"/>
    <property type="match status" value="1"/>
</dbReference>
<evidence type="ECO:0000313" key="3">
    <source>
        <dbReference type="Proteomes" id="UP000317646"/>
    </source>
</evidence>
<dbReference type="RefSeq" id="WP_140466058.1">
    <property type="nucleotide sequence ID" value="NZ_RCYZ01000003.1"/>
</dbReference>
<keyword evidence="3" id="KW-1185">Reference proteome</keyword>
<dbReference type="EMBL" id="RCYZ01000003">
    <property type="protein sequence ID" value="TPG66428.1"/>
    <property type="molecule type" value="Genomic_DNA"/>
</dbReference>
<name>A0A502GYM3_9BACT</name>
<dbReference type="InterPro" id="IPR035986">
    <property type="entry name" value="PKD_dom_sf"/>
</dbReference>
<dbReference type="InterPro" id="IPR022409">
    <property type="entry name" value="PKD/Chitinase_dom"/>
</dbReference>
<dbReference type="Gene3D" id="2.60.40.10">
    <property type="entry name" value="Immunoglobulins"/>
    <property type="match status" value="1"/>
</dbReference>
<reference evidence="2 3" key="1">
    <citation type="journal article" date="2019" name="Environ. Microbiol.">
        <title>Species interactions and distinct microbial communities in high Arctic permafrost affected cryosols are associated with the CH4 and CO2 gas fluxes.</title>
        <authorList>
            <person name="Altshuler I."/>
            <person name="Hamel J."/>
            <person name="Turney S."/>
            <person name="Magnuson E."/>
            <person name="Levesque R."/>
            <person name="Greer C."/>
            <person name="Whyte L.G."/>
        </authorList>
    </citation>
    <scope>NUCLEOTIDE SEQUENCE [LARGE SCALE GENOMIC DNA]</scope>
    <source>
        <strain evidence="2 3">S9.2P</strain>
    </source>
</reference>
<gene>
    <name evidence="2" type="ORF">EAH73_08425</name>
</gene>
<comment type="caution">
    <text evidence="2">The sequence shown here is derived from an EMBL/GenBank/DDBJ whole genome shotgun (WGS) entry which is preliminary data.</text>
</comment>
<dbReference type="Pfam" id="PF18911">
    <property type="entry name" value="PKD_4"/>
    <property type="match status" value="1"/>
</dbReference>
<dbReference type="PROSITE" id="PS51257">
    <property type="entry name" value="PROKAR_LIPOPROTEIN"/>
    <property type="match status" value="1"/>
</dbReference>
<sequence length="268" mass="27520">MNYIRNKAAWVLVASPLLFTACDKNDKGQLNGPVPTATFTTSTPKAVGLTTSVTFTATATDAAFYEWDFGDGTRGTGQTITHTYNTGGTVKTQLITSGKGGTGVSAVTDLVLPPVTDAVKLLLTGGSSKTWLVDNSVAAAIVVGPSDASPDGYYAGGPAGSLPACQADDEYTFSNANTFTYDAKGQTFVAGNAGGCSAPRSGTSTFTFGSAVGPGIAMFEFQKAGTFIGVTDAPDLTYRIISIDATHMVLRAGKSTAGTIFQMKLVAK</sequence>
<dbReference type="InterPro" id="IPR000601">
    <property type="entry name" value="PKD_dom"/>
</dbReference>
<protein>
    <submittedName>
        <fullName evidence="2">PKD domain-containing protein</fullName>
    </submittedName>
</protein>
<feature type="domain" description="PKD" evidence="1">
    <location>
        <begin position="34"/>
        <end position="112"/>
    </location>
</feature>